<dbReference type="GO" id="GO:0004065">
    <property type="term" value="F:arylsulfatase activity"/>
    <property type="evidence" value="ECO:0007669"/>
    <property type="project" value="TreeGrafter"/>
</dbReference>
<name>X0ZK13_9ZZZZ</name>
<feature type="non-terminal residue" evidence="6">
    <location>
        <position position="91"/>
    </location>
</feature>
<dbReference type="InterPro" id="IPR017850">
    <property type="entry name" value="Alkaline_phosphatase_core_sf"/>
</dbReference>
<comment type="similarity">
    <text evidence="1">Belongs to the sulfatase family.</text>
</comment>
<evidence type="ECO:0000259" key="5">
    <source>
        <dbReference type="Pfam" id="PF00884"/>
    </source>
</evidence>
<dbReference type="Pfam" id="PF00884">
    <property type="entry name" value="Sulfatase"/>
    <property type="match status" value="1"/>
</dbReference>
<evidence type="ECO:0000256" key="3">
    <source>
        <dbReference type="ARBA" id="ARBA00022801"/>
    </source>
</evidence>
<dbReference type="EMBL" id="BARS01051779">
    <property type="protein sequence ID" value="GAG48641.1"/>
    <property type="molecule type" value="Genomic_DNA"/>
</dbReference>
<dbReference type="InterPro" id="IPR000917">
    <property type="entry name" value="Sulfatase_N"/>
</dbReference>
<dbReference type="Gene3D" id="3.40.720.10">
    <property type="entry name" value="Alkaline Phosphatase, subunit A"/>
    <property type="match status" value="1"/>
</dbReference>
<proteinExistence type="inferred from homology"/>
<keyword evidence="3" id="KW-0378">Hydrolase</keyword>
<dbReference type="SUPFAM" id="SSF53649">
    <property type="entry name" value="Alkaline phosphatase-like"/>
    <property type="match status" value="1"/>
</dbReference>
<dbReference type="GO" id="GO:0046872">
    <property type="term" value="F:metal ion binding"/>
    <property type="evidence" value="ECO:0007669"/>
    <property type="project" value="UniProtKB-KW"/>
</dbReference>
<evidence type="ECO:0000313" key="6">
    <source>
        <dbReference type="EMBL" id="GAG48641.1"/>
    </source>
</evidence>
<protein>
    <recommendedName>
        <fullName evidence="5">Sulfatase N-terminal domain-containing protein</fullName>
    </recommendedName>
</protein>
<keyword evidence="4" id="KW-0106">Calcium</keyword>
<reference evidence="6" key="1">
    <citation type="journal article" date="2014" name="Front. Microbiol.">
        <title>High frequency of phylogenetically diverse reductive dehalogenase-homologous genes in deep subseafloor sedimentary metagenomes.</title>
        <authorList>
            <person name="Kawai M."/>
            <person name="Futagami T."/>
            <person name="Toyoda A."/>
            <person name="Takaki Y."/>
            <person name="Nishi S."/>
            <person name="Hori S."/>
            <person name="Arai W."/>
            <person name="Tsubouchi T."/>
            <person name="Morono Y."/>
            <person name="Uchiyama I."/>
            <person name="Ito T."/>
            <person name="Fujiyama A."/>
            <person name="Inagaki F."/>
            <person name="Takami H."/>
        </authorList>
    </citation>
    <scope>NUCLEOTIDE SEQUENCE</scope>
    <source>
        <strain evidence="6">Expedition CK06-06</strain>
    </source>
</reference>
<dbReference type="PROSITE" id="PS00523">
    <property type="entry name" value="SULFATASE_1"/>
    <property type="match status" value="1"/>
</dbReference>
<organism evidence="6">
    <name type="scientific">marine sediment metagenome</name>
    <dbReference type="NCBI Taxonomy" id="412755"/>
    <lineage>
        <taxon>unclassified sequences</taxon>
        <taxon>metagenomes</taxon>
        <taxon>ecological metagenomes</taxon>
    </lineage>
</organism>
<sequence>MRLFISTIFCSFLFIHLNLYPLFGQNDPVKPNFVLIVADDLGYADLGFQGSQQIPTPSIDRLAGEGIIFTNGYVSSPLCSPSRAGLITGKN</sequence>
<comment type="caution">
    <text evidence="6">The sequence shown here is derived from an EMBL/GenBank/DDBJ whole genome shotgun (WGS) entry which is preliminary data.</text>
</comment>
<gene>
    <name evidence="6" type="ORF">S01H1_77069</name>
</gene>
<dbReference type="InterPro" id="IPR050738">
    <property type="entry name" value="Sulfatase"/>
</dbReference>
<feature type="domain" description="Sulfatase N-terminal" evidence="5">
    <location>
        <begin position="31"/>
        <end position="90"/>
    </location>
</feature>
<dbReference type="PANTHER" id="PTHR42693">
    <property type="entry name" value="ARYLSULFATASE FAMILY MEMBER"/>
    <property type="match status" value="1"/>
</dbReference>
<dbReference type="AlphaFoldDB" id="X0ZK13"/>
<evidence type="ECO:0000256" key="2">
    <source>
        <dbReference type="ARBA" id="ARBA00022723"/>
    </source>
</evidence>
<evidence type="ECO:0000256" key="4">
    <source>
        <dbReference type="ARBA" id="ARBA00022837"/>
    </source>
</evidence>
<dbReference type="PANTHER" id="PTHR42693:SF33">
    <property type="entry name" value="ARYLSULFATASE"/>
    <property type="match status" value="1"/>
</dbReference>
<accession>X0ZK13</accession>
<keyword evidence="2" id="KW-0479">Metal-binding</keyword>
<evidence type="ECO:0000256" key="1">
    <source>
        <dbReference type="ARBA" id="ARBA00008779"/>
    </source>
</evidence>
<dbReference type="InterPro" id="IPR024607">
    <property type="entry name" value="Sulfatase_CS"/>
</dbReference>